<accession>A0ABT7E9M9</accession>
<dbReference type="InterPro" id="IPR019493">
    <property type="entry name" value="Bacteriocin_IIb_lactacin-rel"/>
</dbReference>
<organism evidence="1 2">
    <name type="scientific">Romboutsia sedimentorum</name>
    <dbReference type="NCBI Taxonomy" id="1368474"/>
    <lineage>
        <taxon>Bacteria</taxon>
        <taxon>Bacillati</taxon>
        <taxon>Bacillota</taxon>
        <taxon>Clostridia</taxon>
        <taxon>Peptostreptococcales</taxon>
        <taxon>Peptostreptococcaceae</taxon>
        <taxon>Romboutsia</taxon>
    </lineage>
</organism>
<dbReference type="Pfam" id="PF10439">
    <property type="entry name" value="Bacteriocin_IIc"/>
    <property type="match status" value="1"/>
</dbReference>
<reference evidence="1 2" key="1">
    <citation type="submission" date="2023-05" db="EMBL/GenBank/DDBJ databases">
        <title>Rombocin, a short stable natural nisin variant, displays selective antimicrobial activity against Listeria monocytogenes and employs dual mode of action to kill target bacterial strains.</title>
        <authorList>
            <person name="Wambui J."/>
            <person name="Stephan R."/>
            <person name="Kuipers O.P."/>
        </authorList>
    </citation>
    <scope>NUCLEOTIDE SEQUENCE [LARGE SCALE GENOMIC DNA]</scope>
    <source>
        <strain evidence="1 2">RC002</strain>
    </source>
</reference>
<proteinExistence type="predicted"/>
<evidence type="ECO:0000313" key="1">
    <source>
        <dbReference type="EMBL" id="MDK2563641.1"/>
    </source>
</evidence>
<name>A0ABT7E9M9_9FIRM</name>
<sequence length="60" mass="6042">MNELKFEELQEVNGGASWNTTPYKCFGAVVLGTAAGALTTGGNPLGIAGGYLAGTGYCAK</sequence>
<gene>
    <name evidence="1" type="ORF">QOZ84_08765</name>
</gene>
<dbReference type="Proteomes" id="UP001301012">
    <property type="component" value="Unassembled WGS sequence"/>
</dbReference>
<dbReference type="RefSeq" id="WP_284132583.1">
    <property type="nucleotide sequence ID" value="NZ_JASKYM010000003.1"/>
</dbReference>
<dbReference type="EMBL" id="JASKYM010000003">
    <property type="protein sequence ID" value="MDK2563641.1"/>
    <property type="molecule type" value="Genomic_DNA"/>
</dbReference>
<protein>
    <submittedName>
        <fullName evidence="1">Blp family class II bacteriocin</fullName>
    </submittedName>
</protein>
<keyword evidence="2" id="KW-1185">Reference proteome</keyword>
<comment type="caution">
    <text evidence="1">The sequence shown here is derived from an EMBL/GenBank/DDBJ whole genome shotgun (WGS) entry which is preliminary data.</text>
</comment>
<evidence type="ECO:0000313" key="2">
    <source>
        <dbReference type="Proteomes" id="UP001301012"/>
    </source>
</evidence>